<sequence>MPKRFLSVMNEQPIQIDNISFTVTENLGNKGLLTGDPAFQPVNTFIGLVNDPAYMPAIADALQQQKNFSIQGFSFYKATGNELSTGLAFWMQYAKAIAQEPIYVLNQAWNPEPCYVPHATLVKVASYAHRLKTESKVTDPTWLFRKFPLAEYPNMTSNLLFSEKQTIRQLDHKLAEYRLKANDQAETIPSLLRSELAESGLLSTQQKTMKLYWLEQWGCSNLLQFYNLYLQNPTIEEPTESPNPAVNDAVLKQLDKQLKEALDMSTDTDEAAIAANKRFLFLDLDYYGFFDLNLYKEWLAFLENQSFVDLTAYYRNIVRLLDYYQSDERQQIFGTLATDQVVDLPFALEWFNQNPTAEFAWMASVESVFINAHATAAGSVFSRLNGQRIRLDVAREDGIHLRIMNAKFT</sequence>
<evidence type="ECO:0000313" key="1">
    <source>
        <dbReference type="EMBL" id="AUD04879.1"/>
    </source>
</evidence>
<dbReference type="EMBL" id="CP025096">
    <property type="protein sequence ID" value="AUD04879.1"/>
    <property type="molecule type" value="Genomic_DNA"/>
</dbReference>
<dbReference type="RefSeq" id="WP_100991139.1">
    <property type="nucleotide sequence ID" value="NZ_CP025096.1"/>
</dbReference>
<gene>
    <name evidence="1" type="ORF">CWM47_25360</name>
</gene>
<proteinExistence type="predicted"/>
<accession>A0A2K8Z4X6</accession>
<name>A0A2K8Z4X6_9BACT</name>
<dbReference type="KEGG" id="spir:CWM47_25360"/>
<dbReference type="AlphaFoldDB" id="A0A2K8Z4X6"/>
<keyword evidence="2" id="KW-1185">Reference proteome</keyword>
<organism evidence="1 2">
    <name type="scientific">Spirosoma pollinicola</name>
    <dbReference type="NCBI Taxonomy" id="2057025"/>
    <lineage>
        <taxon>Bacteria</taxon>
        <taxon>Pseudomonadati</taxon>
        <taxon>Bacteroidota</taxon>
        <taxon>Cytophagia</taxon>
        <taxon>Cytophagales</taxon>
        <taxon>Cytophagaceae</taxon>
        <taxon>Spirosoma</taxon>
    </lineage>
</organism>
<reference evidence="1 2" key="1">
    <citation type="submission" date="2017-11" db="EMBL/GenBank/DDBJ databases">
        <title>Taxonomic description and genome sequences of Spirosoma HA7 sp. nov., isolated from pollen microhabitat of Corylus avellana.</title>
        <authorList>
            <person name="Ambika Manirajan B."/>
            <person name="Suarez C."/>
            <person name="Ratering S."/>
            <person name="Geissler-Plaum R."/>
            <person name="Cardinale M."/>
            <person name="Sylvia S."/>
        </authorList>
    </citation>
    <scope>NUCLEOTIDE SEQUENCE [LARGE SCALE GENOMIC DNA]</scope>
    <source>
        <strain evidence="1 2">HA7</strain>
    </source>
</reference>
<evidence type="ECO:0000313" key="2">
    <source>
        <dbReference type="Proteomes" id="UP000232883"/>
    </source>
</evidence>
<dbReference type="Proteomes" id="UP000232883">
    <property type="component" value="Chromosome"/>
</dbReference>
<protein>
    <submittedName>
        <fullName evidence="1">Uncharacterized protein</fullName>
    </submittedName>
</protein>